<dbReference type="CDD" id="cd00077">
    <property type="entry name" value="HDc"/>
    <property type="match status" value="1"/>
</dbReference>
<gene>
    <name evidence="1" type="ORF">CROST_033740</name>
</gene>
<dbReference type="Proteomes" id="UP000190951">
    <property type="component" value="Chromosome"/>
</dbReference>
<proteinExistence type="predicted"/>
<organism evidence="1 2">
    <name type="scientific">Clostridium felsineum</name>
    <dbReference type="NCBI Taxonomy" id="36839"/>
    <lineage>
        <taxon>Bacteria</taxon>
        <taxon>Bacillati</taxon>
        <taxon>Bacillota</taxon>
        <taxon>Clostridia</taxon>
        <taxon>Eubacteriales</taxon>
        <taxon>Clostridiaceae</taxon>
        <taxon>Clostridium</taxon>
    </lineage>
</organism>
<dbReference type="InterPro" id="IPR003607">
    <property type="entry name" value="HD/PDEase_dom"/>
</dbReference>
<dbReference type="PROSITE" id="PS51832">
    <property type="entry name" value="HD_GYP"/>
    <property type="match status" value="1"/>
</dbReference>
<dbReference type="SUPFAM" id="SSF109604">
    <property type="entry name" value="HD-domain/PDEase-like"/>
    <property type="match status" value="1"/>
</dbReference>
<dbReference type="PANTHER" id="PTHR43155:SF2">
    <property type="entry name" value="CYCLIC DI-GMP PHOSPHODIESTERASE PA4108"/>
    <property type="match status" value="1"/>
</dbReference>
<dbReference type="AlphaFoldDB" id="A0A1S8KZB5"/>
<name>A0A1S8KZB5_9CLOT</name>
<dbReference type="PANTHER" id="PTHR43155">
    <property type="entry name" value="CYCLIC DI-GMP PHOSPHODIESTERASE PA4108-RELATED"/>
    <property type="match status" value="1"/>
</dbReference>
<evidence type="ECO:0000313" key="2">
    <source>
        <dbReference type="Proteomes" id="UP000190951"/>
    </source>
</evidence>
<dbReference type="Gene3D" id="1.10.3210.10">
    <property type="entry name" value="Hypothetical protein af1432"/>
    <property type="match status" value="1"/>
</dbReference>
<dbReference type="InterPro" id="IPR037522">
    <property type="entry name" value="HD_GYP_dom"/>
</dbReference>
<keyword evidence="2" id="KW-1185">Reference proteome</keyword>
<dbReference type="RefSeq" id="WP_077833220.1">
    <property type="nucleotide sequence ID" value="NZ_CP096983.1"/>
</dbReference>
<dbReference type="STRING" id="84029.CROST_40960"/>
<evidence type="ECO:0000313" key="1">
    <source>
        <dbReference type="EMBL" id="URZ12651.1"/>
    </source>
</evidence>
<protein>
    <submittedName>
        <fullName evidence="1">Uncharacterized protein</fullName>
    </submittedName>
</protein>
<reference evidence="1 2" key="1">
    <citation type="submission" date="2022-04" db="EMBL/GenBank/DDBJ databases">
        <title>Genome sequence of C. roseum typestrain.</title>
        <authorList>
            <person name="Poehlein A."/>
            <person name="Schoch T."/>
            <person name="Duerre P."/>
            <person name="Daniel R."/>
        </authorList>
    </citation>
    <scope>NUCLEOTIDE SEQUENCE [LARGE SCALE GENOMIC DNA]</scope>
    <source>
        <strain evidence="1 2">DSM 7320</strain>
    </source>
</reference>
<dbReference type="EMBL" id="CP096983">
    <property type="protein sequence ID" value="URZ12651.1"/>
    <property type="molecule type" value="Genomic_DNA"/>
</dbReference>
<sequence length="344" mass="38605">MSREKKLLTIDELIPGMISANDIMFEGKPLLTEGSEITETSIKKLKGTYIIDKVEAYVEKGESSKKSETINELQTSFNEFSSNLEDIFANIDNLKNNGIDSLREFSQKVQGEFESTGLVIKNVIFYGSENNIYRHSVNVAAISFIIGKWLGISENDINLLTYASLLHDFGKTRLDSNIMNKGDNLTTEEYAIYKTHPVIAYHLIKEIPNIDNSVGLGVLMHHEQIDGSGYPLGIKDDKIHKFAKIIAIADAFDKVNSNKENGPFDGLKAIKDLSLGKLDCPYCNMFLNHTLNYYMGETVLLNDNRSCKIIKLDIEDLTKPLLLDDNGFLDLKSDSNLYVKSLVI</sequence>
<dbReference type="KEGG" id="crw:CROST_033740"/>
<accession>A0A1S8KZB5</accession>
<dbReference type="Pfam" id="PF13487">
    <property type="entry name" value="HD_5"/>
    <property type="match status" value="1"/>
</dbReference>